<evidence type="ECO:0000313" key="1">
    <source>
        <dbReference type="EMBL" id="WDZ84193.1"/>
    </source>
</evidence>
<protein>
    <submittedName>
        <fullName evidence="1">Superoxide dismutase</fullName>
    </submittedName>
</protein>
<accession>A0ABY7ZMU9</accession>
<dbReference type="EMBL" id="CP118615">
    <property type="protein sequence ID" value="WDZ84193.1"/>
    <property type="molecule type" value="Genomic_DNA"/>
</dbReference>
<organism evidence="1 2">
    <name type="scientific">Micromonospora cathayae</name>
    <dbReference type="NCBI Taxonomy" id="3028804"/>
    <lineage>
        <taxon>Bacteria</taxon>
        <taxon>Bacillati</taxon>
        <taxon>Actinomycetota</taxon>
        <taxon>Actinomycetes</taxon>
        <taxon>Micromonosporales</taxon>
        <taxon>Micromonosporaceae</taxon>
        <taxon>Micromonospora</taxon>
    </lineage>
</organism>
<reference evidence="1 2" key="1">
    <citation type="submission" date="2023-02" db="EMBL/GenBank/DDBJ databases">
        <authorList>
            <person name="Mo P."/>
        </authorList>
    </citation>
    <scope>NUCLEOTIDE SEQUENCE [LARGE SCALE GENOMIC DNA]</scope>
    <source>
        <strain evidence="1 2">HUAS 3</strain>
    </source>
</reference>
<dbReference type="Proteomes" id="UP001219605">
    <property type="component" value="Chromosome"/>
</dbReference>
<dbReference type="RefSeq" id="WP_275030756.1">
    <property type="nucleotide sequence ID" value="NZ_CP118615.1"/>
</dbReference>
<proteinExistence type="predicted"/>
<gene>
    <name evidence="1" type="ORF">PVK37_27645</name>
</gene>
<sequence>MTGPEPLFAAAQQAAGVVAARHRGDYAGAEELLAGFPDEAARTRGFCLLAELSLSLVRAQTGQSMDELVQELTLLMASAAATGPPPGPGR</sequence>
<keyword evidence="2" id="KW-1185">Reference proteome</keyword>
<evidence type="ECO:0000313" key="2">
    <source>
        <dbReference type="Proteomes" id="UP001219605"/>
    </source>
</evidence>
<name>A0ABY7ZMU9_9ACTN</name>